<comment type="subcellular location">
    <subcellularLocation>
        <location evidence="1">Cell membrane</location>
        <topology evidence="1">Multi-pass membrane protein</topology>
    </subcellularLocation>
</comment>
<feature type="transmembrane region" description="Helical" evidence="8">
    <location>
        <begin position="294"/>
        <end position="314"/>
    </location>
</feature>
<sequence length="381" mass="41090">MASLMSIVAISIDAMMPALGIMGGDLNVAFPNQVQFIIVFIFVGMGIGELFFGPLSDAIGRKKVLYCGFAIYILGSLVCYLAHDIDMLLVGRVIQGIGVSAPYVTAVAIVRDKFSGNEMARIMSLVMMIFILVPAIAPMIGQGLLFIASWRALFILYIVMALALSVWVYFRLEETLHPEDKIPFSMKAIFHGFGIVFKTRVTVCYTLAMGLCFGSFFGYLNSCQQIFMERYAVGTDFSLYFGGLALVLGAASLFNSRIVKKFTLPAICAWSTMGIIAASSLFLVVNLLMDVPVWMFVAYAGAVFFAFGLLFGNLNAVAMEPMGHLAGIAAAVTGAMTSAMSTVAGSVIGQMYDGTLMPVAAGFLVLNIFSLIAIKFGNLER</sequence>
<dbReference type="GO" id="GO:0005886">
    <property type="term" value="C:plasma membrane"/>
    <property type="evidence" value="ECO:0007669"/>
    <property type="project" value="UniProtKB-SubCell"/>
</dbReference>
<evidence type="ECO:0000256" key="7">
    <source>
        <dbReference type="ARBA" id="ARBA00023136"/>
    </source>
</evidence>
<dbReference type="CDD" id="cd17320">
    <property type="entry name" value="MFS_MdfA_MDR_like"/>
    <property type="match status" value="1"/>
</dbReference>
<dbReference type="GO" id="GO:0042910">
    <property type="term" value="F:xenobiotic transmembrane transporter activity"/>
    <property type="evidence" value="ECO:0007669"/>
    <property type="project" value="InterPro"/>
</dbReference>
<evidence type="ECO:0000256" key="6">
    <source>
        <dbReference type="ARBA" id="ARBA00022989"/>
    </source>
</evidence>
<feature type="domain" description="Major facilitator superfamily (MFS) profile" evidence="9">
    <location>
        <begin position="1"/>
        <end position="381"/>
    </location>
</feature>
<protein>
    <submittedName>
        <fullName evidence="10">Bcr/CflA family drug resistance efflux transporter</fullName>
    </submittedName>
</protein>
<feature type="transmembrane region" description="Helical" evidence="8">
    <location>
        <begin position="89"/>
        <end position="110"/>
    </location>
</feature>
<evidence type="ECO:0000256" key="2">
    <source>
        <dbReference type="ARBA" id="ARBA00006236"/>
    </source>
</evidence>
<evidence type="ECO:0000256" key="3">
    <source>
        <dbReference type="ARBA" id="ARBA00022448"/>
    </source>
</evidence>
<dbReference type="PANTHER" id="PTHR23502">
    <property type="entry name" value="MAJOR FACILITATOR SUPERFAMILY"/>
    <property type="match status" value="1"/>
</dbReference>
<organism evidence="10 11">
    <name type="scientific">Micavibrio aeruginosavorus</name>
    <dbReference type="NCBI Taxonomy" id="349221"/>
    <lineage>
        <taxon>Bacteria</taxon>
        <taxon>Pseudomonadati</taxon>
        <taxon>Bdellovibrionota</taxon>
        <taxon>Bdellovibrionia</taxon>
        <taxon>Bdellovibrionales</taxon>
        <taxon>Pseudobdellovibrionaceae</taxon>
        <taxon>Micavibrio</taxon>
    </lineage>
</organism>
<feature type="transmembrane region" description="Helical" evidence="8">
    <location>
        <begin position="154"/>
        <end position="172"/>
    </location>
</feature>
<dbReference type="InterPro" id="IPR011701">
    <property type="entry name" value="MFS"/>
</dbReference>
<dbReference type="Proteomes" id="UP000249417">
    <property type="component" value="Unassembled WGS sequence"/>
</dbReference>
<evidence type="ECO:0000313" key="11">
    <source>
        <dbReference type="Proteomes" id="UP000249417"/>
    </source>
</evidence>
<evidence type="ECO:0000256" key="8">
    <source>
        <dbReference type="SAM" id="Phobius"/>
    </source>
</evidence>
<feature type="transmembrane region" description="Helical" evidence="8">
    <location>
        <begin position="326"/>
        <end position="349"/>
    </location>
</feature>
<dbReference type="EMBL" id="QFQB01000001">
    <property type="protein sequence ID" value="PZQ49108.1"/>
    <property type="molecule type" value="Genomic_DNA"/>
</dbReference>
<keyword evidence="6 8" id="KW-1133">Transmembrane helix</keyword>
<dbReference type="NCBIfam" id="TIGR00710">
    <property type="entry name" value="efflux_Bcr_CflA"/>
    <property type="match status" value="1"/>
</dbReference>
<dbReference type="PANTHER" id="PTHR23502:SF132">
    <property type="entry name" value="POLYAMINE TRANSPORTER 2-RELATED"/>
    <property type="match status" value="1"/>
</dbReference>
<feature type="transmembrane region" description="Helical" evidence="8">
    <location>
        <begin position="237"/>
        <end position="255"/>
    </location>
</feature>
<dbReference type="InterPro" id="IPR036259">
    <property type="entry name" value="MFS_trans_sf"/>
</dbReference>
<keyword evidence="5 8" id="KW-0812">Transmembrane</keyword>
<name>A0A2W5N970_9BACT</name>
<reference evidence="10 11" key="1">
    <citation type="submission" date="2017-08" db="EMBL/GenBank/DDBJ databases">
        <title>Infants hospitalized years apart are colonized by the same room-sourced microbial strains.</title>
        <authorList>
            <person name="Brooks B."/>
            <person name="Olm M.R."/>
            <person name="Firek B.A."/>
            <person name="Baker R."/>
            <person name="Thomas B.C."/>
            <person name="Morowitz M.J."/>
            <person name="Banfield J.F."/>
        </authorList>
    </citation>
    <scope>NUCLEOTIDE SEQUENCE [LARGE SCALE GENOMIC DNA]</scope>
    <source>
        <strain evidence="10">S2_005_002_R2_29</strain>
    </source>
</reference>
<dbReference type="Gene3D" id="1.20.1720.10">
    <property type="entry name" value="Multidrug resistance protein D"/>
    <property type="match status" value="1"/>
</dbReference>
<keyword evidence="4" id="KW-1003">Cell membrane</keyword>
<feature type="transmembrane region" description="Helical" evidence="8">
    <location>
        <begin position="64"/>
        <end position="83"/>
    </location>
</feature>
<feature type="transmembrane region" description="Helical" evidence="8">
    <location>
        <begin position="355"/>
        <end position="374"/>
    </location>
</feature>
<evidence type="ECO:0000256" key="4">
    <source>
        <dbReference type="ARBA" id="ARBA00022475"/>
    </source>
</evidence>
<dbReference type="SUPFAM" id="SSF103473">
    <property type="entry name" value="MFS general substrate transporter"/>
    <property type="match status" value="1"/>
</dbReference>
<feature type="transmembrane region" description="Helical" evidence="8">
    <location>
        <begin position="193"/>
        <end position="217"/>
    </location>
</feature>
<dbReference type="Pfam" id="PF07690">
    <property type="entry name" value="MFS_1"/>
    <property type="match status" value="1"/>
</dbReference>
<accession>A0A2W5N970</accession>
<dbReference type="PROSITE" id="PS50850">
    <property type="entry name" value="MFS"/>
    <property type="match status" value="1"/>
</dbReference>
<dbReference type="InterPro" id="IPR004812">
    <property type="entry name" value="Efflux_drug-R_Bcr/CmlA"/>
</dbReference>
<gene>
    <name evidence="10" type="ORF">DI551_00205</name>
</gene>
<feature type="transmembrane region" description="Helical" evidence="8">
    <location>
        <begin position="122"/>
        <end position="148"/>
    </location>
</feature>
<feature type="transmembrane region" description="Helical" evidence="8">
    <location>
        <begin position="36"/>
        <end position="52"/>
    </location>
</feature>
<dbReference type="AlphaFoldDB" id="A0A2W5N970"/>
<evidence type="ECO:0000313" key="10">
    <source>
        <dbReference type="EMBL" id="PZQ49108.1"/>
    </source>
</evidence>
<dbReference type="GO" id="GO:1990961">
    <property type="term" value="P:xenobiotic detoxification by transmembrane export across the plasma membrane"/>
    <property type="evidence" value="ECO:0007669"/>
    <property type="project" value="InterPro"/>
</dbReference>
<dbReference type="InterPro" id="IPR020846">
    <property type="entry name" value="MFS_dom"/>
</dbReference>
<evidence type="ECO:0000256" key="1">
    <source>
        <dbReference type="ARBA" id="ARBA00004651"/>
    </source>
</evidence>
<feature type="transmembrane region" description="Helical" evidence="8">
    <location>
        <begin position="267"/>
        <end position="288"/>
    </location>
</feature>
<proteinExistence type="inferred from homology"/>
<comment type="similarity">
    <text evidence="2">Belongs to the major facilitator superfamily. Bcr/CmlA family.</text>
</comment>
<keyword evidence="3" id="KW-0813">Transport</keyword>
<evidence type="ECO:0000256" key="5">
    <source>
        <dbReference type="ARBA" id="ARBA00022692"/>
    </source>
</evidence>
<evidence type="ECO:0000259" key="9">
    <source>
        <dbReference type="PROSITE" id="PS50850"/>
    </source>
</evidence>
<keyword evidence="7 8" id="KW-0472">Membrane</keyword>
<comment type="caution">
    <text evidence="10">The sequence shown here is derived from an EMBL/GenBank/DDBJ whole genome shotgun (WGS) entry which is preliminary data.</text>
</comment>